<comment type="caution">
    <text evidence="3">The sequence shown here is derived from an EMBL/GenBank/DDBJ whole genome shotgun (WGS) entry which is preliminary data.</text>
</comment>
<protein>
    <submittedName>
        <fullName evidence="3">Lysophospholipase L1-like esterase</fullName>
    </submittedName>
</protein>
<dbReference type="GO" id="GO:0004622">
    <property type="term" value="F:phosphatidylcholine lysophospholipase activity"/>
    <property type="evidence" value="ECO:0007669"/>
    <property type="project" value="TreeGrafter"/>
</dbReference>
<feature type="signal peptide" evidence="1">
    <location>
        <begin position="1"/>
        <end position="23"/>
    </location>
</feature>
<dbReference type="InterPro" id="IPR051532">
    <property type="entry name" value="Ester_Hydrolysis_Enzymes"/>
</dbReference>
<accession>A0A839GQH1</accession>
<gene>
    <name evidence="3" type="ORF">FHS90_001858</name>
</gene>
<evidence type="ECO:0000259" key="2">
    <source>
        <dbReference type="Pfam" id="PF13472"/>
    </source>
</evidence>
<dbReference type="PANTHER" id="PTHR30383">
    <property type="entry name" value="THIOESTERASE 1/PROTEASE 1/LYSOPHOSPHOLIPASE L1"/>
    <property type="match status" value="1"/>
</dbReference>
<evidence type="ECO:0000313" key="3">
    <source>
        <dbReference type="EMBL" id="MBA9077147.1"/>
    </source>
</evidence>
<evidence type="ECO:0000313" key="4">
    <source>
        <dbReference type="Proteomes" id="UP000563094"/>
    </source>
</evidence>
<dbReference type="Gene3D" id="3.40.50.1110">
    <property type="entry name" value="SGNH hydrolase"/>
    <property type="match status" value="1"/>
</dbReference>
<organism evidence="3 4">
    <name type="scientific">Rufibacter quisquiliarum</name>
    <dbReference type="NCBI Taxonomy" id="1549639"/>
    <lineage>
        <taxon>Bacteria</taxon>
        <taxon>Pseudomonadati</taxon>
        <taxon>Bacteroidota</taxon>
        <taxon>Cytophagia</taxon>
        <taxon>Cytophagales</taxon>
        <taxon>Hymenobacteraceae</taxon>
        <taxon>Rufibacter</taxon>
    </lineage>
</organism>
<dbReference type="Proteomes" id="UP000563094">
    <property type="component" value="Unassembled WGS sequence"/>
</dbReference>
<proteinExistence type="predicted"/>
<dbReference type="Pfam" id="PF13472">
    <property type="entry name" value="Lipase_GDSL_2"/>
    <property type="match status" value="1"/>
</dbReference>
<feature type="chain" id="PRO_5032565421" evidence="1">
    <location>
        <begin position="24"/>
        <end position="253"/>
    </location>
</feature>
<dbReference type="EMBL" id="JACJIQ010000006">
    <property type="protein sequence ID" value="MBA9077147.1"/>
    <property type="molecule type" value="Genomic_DNA"/>
</dbReference>
<dbReference type="InterPro" id="IPR013830">
    <property type="entry name" value="SGNH_hydro"/>
</dbReference>
<keyword evidence="4" id="KW-1185">Reference proteome</keyword>
<dbReference type="AlphaFoldDB" id="A0A839GQH1"/>
<feature type="domain" description="SGNH hydrolase-type esterase" evidence="2">
    <location>
        <begin position="67"/>
        <end position="241"/>
    </location>
</feature>
<dbReference type="PANTHER" id="PTHR30383:SF5">
    <property type="entry name" value="SGNH HYDROLASE-TYPE ESTERASE DOMAIN-CONTAINING PROTEIN"/>
    <property type="match status" value="1"/>
</dbReference>
<evidence type="ECO:0000256" key="1">
    <source>
        <dbReference type="SAM" id="SignalP"/>
    </source>
</evidence>
<dbReference type="SUPFAM" id="SSF52266">
    <property type="entry name" value="SGNH hydrolase"/>
    <property type="match status" value="1"/>
</dbReference>
<name>A0A839GQH1_9BACT</name>
<dbReference type="InterPro" id="IPR036514">
    <property type="entry name" value="SGNH_hydro_sf"/>
</dbReference>
<sequence length="253" mass="28310">MKMKQTFLLLLAVFMGLASQCQTVKKTTAASVRVPAGVAHPNTYLADLMQELTVKWPNNRTINLVFHGHSVPAGYWANSEVHTLESYPYLLLGKVKEAYPHAVVNVITTAIGGEYSEKGAPRLATEVLPHRPDVLFIDYALNDQGIGLERARAAWEKMIEEALRNNLKVVLVTPSPDKRQNITDPNDQLSKHAQQVRELAAKYHVGLADPYAEFVKLARERGSVEEYMSHVNHPNKKGHDLIATELAKWLVKK</sequence>
<keyword evidence="1" id="KW-0732">Signal</keyword>
<reference evidence="3 4" key="1">
    <citation type="submission" date="2020-08" db="EMBL/GenBank/DDBJ databases">
        <title>Genomic Encyclopedia of Type Strains, Phase IV (KMG-IV): sequencing the most valuable type-strain genomes for metagenomic binning, comparative biology and taxonomic classification.</title>
        <authorList>
            <person name="Goeker M."/>
        </authorList>
    </citation>
    <scope>NUCLEOTIDE SEQUENCE [LARGE SCALE GENOMIC DNA]</scope>
    <source>
        <strain evidence="3 4">DSM 29854</strain>
    </source>
</reference>